<comment type="caution">
    <text evidence="2">The sequence shown here is derived from an EMBL/GenBank/DDBJ whole genome shotgun (WGS) entry which is preliminary data.</text>
</comment>
<proteinExistence type="predicted"/>
<dbReference type="EMBL" id="LVLA01000325">
    <property type="protein sequence ID" value="KYN93041.1"/>
    <property type="molecule type" value="Genomic_DNA"/>
</dbReference>
<dbReference type="InterPro" id="IPR019111">
    <property type="entry name" value="PRESA_N"/>
</dbReference>
<evidence type="ECO:0000259" key="1">
    <source>
        <dbReference type="Pfam" id="PF09687"/>
    </source>
</evidence>
<accession>A0A151L262</accession>
<dbReference type="VEuPathDB" id="PlasmoDB:PRG01_0033800"/>
<sequence>MNINVIIILGGPKPICRNTKYRAWYKSMHDIGVPLSSTNVEHTLNFHKLFKDGTSIDEMINCIYAFIKYYDTLKNDLFNEHKTIFTERMKIKQKLDMSTKFV</sequence>
<dbReference type="GeneID" id="30953658"/>
<evidence type="ECO:0000313" key="3">
    <source>
        <dbReference type="Proteomes" id="UP000076359"/>
    </source>
</evidence>
<dbReference type="RefSeq" id="XP_019969686.1">
    <property type="nucleotide sequence ID" value="XM_020114310.1"/>
</dbReference>
<dbReference type="Pfam" id="PF09687">
    <property type="entry name" value="PRESAN"/>
    <property type="match status" value="1"/>
</dbReference>
<organism evidence="2 3">
    <name type="scientific">Plasmodium reichenowi</name>
    <dbReference type="NCBI Taxonomy" id="5854"/>
    <lineage>
        <taxon>Eukaryota</taxon>
        <taxon>Sar</taxon>
        <taxon>Alveolata</taxon>
        <taxon>Apicomplexa</taxon>
        <taxon>Aconoidasida</taxon>
        <taxon>Haemosporida</taxon>
        <taxon>Plasmodiidae</taxon>
        <taxon>Plasmodium</taxon>
        <taxon>Plasmodium (Laverania)</taxon>
    </lineage>
</organism>
<dbReference type="KEGG" id="prei:PRSY57_0024500"/>
<gene>
    <name evidence="2" type="ORF">PRSY57_0024500</name>
</gene>
<name>A0A151L262_PLARE</name>
<dbReference type="Proteomes" id="UP000076359">
    <property type="component" value="Unassembled WGS sequence"/>
</dbReference>
<evidence type="ECO:0000313" key="2">
    <source>
        <dbReference type="EMBL" id="KYN93041.1"/>
    </source>
</evidence>
<protein>
    <submittedName>
        <fullName evidence="2">Exported protein (PHISTa)</fullName>
    </submittedName>
</protein>
<feature type="domain" description="Plasmodium RESA N-terminal" evidence="1">
    <location>
        <begin position="18"/>
        <end position="80"/>
    </location>
</feature>
<dbReference type="VEuPathDB" id="PlasmoDB:PRCDC_0113000"/>
<reference evidence="2 3" key="1">
    <citation type="journal article" date="2016" name="Nat. Commun.">
        <title>Genomes of cryptic chimpanzee Plasmodium species reveal key evolutionary events leading to human malaria.</title>
        <authorList>
            <person name="Sundararaman S.A."/>
            <person name="Plenderleith L.J."/>
            <person name="Liu W."/>
            <person name="Loy D.E."/>
            <person name="Learn G.H."/>
            <person name="Li Y."/>
            <person name="Shaw K.S."/>
            <person name="Ayouba A."/>
            <person name="Peeters M."/>
            <person name="Speede S."/>
            <person name="Shaw G.M."/>
            <person name="Bushman F.D."/>
            <person name="Brisson D."/>
            <person name="Rayner J.C."/>
            <person name="Sharp P.M."/>
            <person name="Hahn B.H."/>
        </authorList>
    </citation>
    <scope>NUCLEOTIDE SEQUENCE [LARGE SCALE GENOMIC DNA]</scope>
    <source>
        <strain evidence="2 3">SY57</strain>
    </source>
</reference>
<dbReference type="AlphaFoldDB" id="A0A151L262"/>